<dbReference type="SUPFAM" id="SSF63748">
    <property type="entry name" value="Tudor/PWWP/MBT"/>
    <property type="match status" value="1"/>
</dbReference>
<organism evidence="3 4">
    <name type="scientific">Frankliniella fusca</name>
    <dbReference type="NCBI Taxonomy" id="407009"/>
    <lineage>
        <taxon>Eukaryota</taxon>
        <taxon>Metazoa</taxon>
        <taxon>Ecdysozoa</taxon>
        <taxon>Arthropoda</taxon>
        <taxon>Hexapoda</taxon>
        <taxon>Insecta</taxon>
        <taxon>Pterygota</taxon>
        <taxon>Neoptera</taxon>
        <taxon>Paraneoptera</taxon>
        <taxon>Thysanoptera</taxon>
        <taxon>Terebrantia</taxon>
        <taxon>Thripoidea</taxon>
        <taxon>Thripidae</taxon>
        <taxon>Frankliniella</taxon>
    </lineage>
</organism>
<feature type="domain" description="PWWP" evidence="2">
    <location>
        <begin position="627"/>
        <end position="687"/>
    </location>
</feature>
<dbReference type="EMBL" id="JAHWGI010000970">
    <property type="protein sequence ID" value="KAK3919105.1"/>
    <property type="molecule type" value="Genomic_DNA"/>
</dbReference>
<dbReference type="Gene3D" id="2.30.30.140">
    <property type="match status" value="1"/>
</dbReference>
<name>A0AAE1HD35_9NEOP</name>
<proteinExistence type="predicted"/>
<sequence>MADDQPLPEICSLKNSNISVRVEEALIDFLIVSYEYDSKLYQGVLLDASKRTLPCGIFAPAGYPEEGSTSHGLGTEEDKMHNVAQRHSYFQEKSSSHLSPSAKDALHPGSAYHMRRNMRGGQSKFKSSRMTVRLRPRQVLCSKCKSICNENSENVDLSKKRKGEESATPSNGPSEKQNCVPRQISPKSPRPPFSENPPENKAASIQSTARQRSPTNSTEDDTTLCPPLISKVVKDSDVSLSKTVNKLKLVGSYWTKQPTESEAGSGTSAKANNPSPNTNSCKDVLPADIAHDVSFNSINSHSLEIGESEKFTDDDVLKSDSPELDVVGMYDSSICVNELSDNQPDSSSKLNNSFASSETDESQDRMILRKKRNVGSMEDLWDETVFLEDNTRRTTPVIKISFGAQGEGTILKIPAKVRSYHDSESDIEHEEVQDHISVKEGRTKAAKKAHKRAKKEARRKAPEEDTELPSKPVSVDSPVYDTKHLYHRRHKRKVKHKKRHKGIRDQHEITGGMDEVGLNISPLMEEDPLRIDNLPHEALSVSNNCDDYDSMKGKCLERKLSINLKRLNTTPFSQCVDTSSSGGSDCSTSNFELSGVDHLPNFQRPPPDDEFMAVGTCLTNDGRTVEVGDIVWGKIHGFPWWPGKVSSITIRRKGDGTSCAPQAHVAWFGSSTSSLMPCDQLSPFLETFKVRFNKKKRGPYKEAIRQATLEARKDSHNSVQDIDMLT</sequence>
<feature type="compositionally biased region" description="Polar residues" evidence="1">
    <location>
        <begin position="167"/>
        <end position="177"/>
    </location>
</feature>
<feature type="compositionally biased region" description="Basic and acidic residues" evidence="1">
    <location>
        <begin position="156"/>
        <end position="165"/>
    </location>
</feature>
<evidence type="ECO:0000259" key="2">
    <source>
        <dbReference type="PROSITE" id="PS50812"/>
    </source>
</evidence>
<gene>
    <name evidence="3" type="ORF">KUF71_008254</name>
</gene>
<feature type="region of interest" description="Disordered" evidence="1">
    <location>
        <begin position="153"/>
        <end position="225"/>
    </location>
</feature>
<evidence type="ECO:0000313" key="3">
    <source>
        <dbReference type="EMBL" id="KAK3919105.1"/>
    </source>
</evidence>
<evidence type="ECO:0000313" key="4">
    <source>
        <dbReference type="Proteomes" id="UP001219518"/>
    </source>
</evidence>
<dbReference type="InterPro" id="IPR000313">
    <property type="entry name" value="PWWP_dom"/>
</dbReference>
<comment type="caution">
    <text evidence="3">The sequence shown here is derived from an EMBL/GenBank/DDBJ whole genome shotgun (WGS) entry which is preliminary data.</text>
</comment>
<feature type="compositionally biased region" description="Polar residues" evidence="1">
    <location>
        <begin position="257"/>
        <end position="281"/>
    </location>
</feature>
<dbReference type="PROSITE" id="PS50812">
    <property type="entry name" value="PWWP"/>
    <property type="match status" value="1"/>
</dbReference>
<dbReference type="Proteomes" id="UP001219518">
    <property type="component" value="Unassembled WGS sequence"/>
</dbReference>
<dbReference type="AlphaFoldDB" id="A0AAE1HD35"/>
<dbReference type="Pfam" id="PF00855">
    <property type="entry name" value="PWWP"/>
    <property type="match status" value="1"/>
</dbReference>
<evidence type="ECO:0000256" key="1">
    <source>
        <dbReference type="SAM" id="MobiDB-lite"/>
    </source>
</evidence>
<feature type="compositionally biased region" description="Low complexity" evidence="1">
    <location>
        <begin position="346"/>
        <end position="357"/>
    </location>
</feature>
<accession>A0AAE1HD35</accession>
<feature type="region of interest" description="Disordered" evidence="1">
    <location>
        <begin position="257"/>
        <end position="283"/>
    </location>
</feature>
<dbReference type="GO" id="GO:0003682">
    <property type="term" value="F:chromatin binding"/>
    <property type="evidence" value="ECO:0007669"/>
    <property type="project" value="TreeGrafter"/>
</dbReference>
<feature type="region of interest" description="Disordered" evidence="1">
    <location>
        <begin position="90"/>
        <end position="131"/>
    </location>
</feature>
<dbReference type="GO" id="GO:0010369">
    <property type="term" value="C:chromocenter"/>
    <property type="evidence" value="ECO:0007669"/>
    <property type="project" value="TreeGrafter"/>
</dbReference>
<dbReference type="PANTHER" id="PTHR16112">
    <property type="entry name" value="METHYL-CPG BINDING PROTEIN, DROSOPHILA"/>
    <property type="match status" value="1"/>
</dbReference>
<dbReference type="CDD" id="cd20140">
    <property type="entry name" value="PWWP_PWWP2"/>
    <property type="match status" value="1"/>
</dbReference>
<feature type="region of interest" description="Disordered" evidence="1">
    <location>
        <begin position="337"/>
        <end position="364"/>
    </location>
</feature>
<dbReference type="GO" id="GO:0005634">
    <property type="term" value="C:nucleus"/>
    <property type="evidence" value="ECO:0007669"/>
    <property type="project" value="TreeGrafter"/>
</dbReference>
<reference evidence="3" key="1">
    <citation type="submission" date="2021-07" db="EMBL/GenBank/DDBJ databases">
        <authorList>
            <person name="Catto M.A."/>
            <person name="Jacobson A."/>
            <person name="Kennedy G."/>
            <person name="Labadie P."/>
            <person name="Hunt B.G."/>
            <person name="Srinivasan R."/>
        </authorList>
    </citation>
    <scope>NUCLEOTIDE SEQUENCE</scope>
    <source>
        <strain evidence="3">PL_HMW_Pooled</strain>
        <tissue evidence="3">Head</tissue>
    </source>
</reference>
<reference evidence="3" key="2">
    <citation type="journal article" date="2023" name="BMC Genomics">
        <title>Pest status, molecular evolution, and epigenetic factors derived from the genome assembly of Frankliniella fusca, a thysanopteran phytovirus vector.</title>
        <authorList>
            <person name="Catto M.A."/>
            <person name="Labadie P.E."/>
            <person name="Jacobson A.L."/>
            <person name="Kennedy G.G."/>
            <person name="Srinivasan R."/>
            <person name="Hunt B.G."/>
        </authorList>
    </citation>
    <scope>NUCLEOTIDE SEQUENCE</scope>
    <source>
        <strain evidence="3">PL_HMW_Pooled</strain>
    </source>
</reference>
<keyword evidence="4" id="KW-1185">Reference proteome</keyword>
<protein>
    <submittedName>
        <fullName evidence="3">PWWP domain-containing protein 2A</fullName>
    </submittedName>
</protein>
<dbReference type="SMART" id="SM00293">
    <property type="entry name" value="PWWP"/>
    <property type="match status" value="1"/>
</dbReference>
<dbReference type="PANTHER" id="PTHR16112:SF22">
    <property type="entry name" value="PWWP DOMAIN-CONTAINING 2B"/>
    <property type="match status" value="1"/>
</dbReference>
<feature type="region of interest" description="Disordered" evidence="1">
    <location>
        <begin position="451"/>
        <end position="478"/>
    </location>
</feature>
<feature type="compositionally biased region" description="Polar residues" evidence="1">
    <location>
        <begin position="203"/>
        <end position="217"/>
    </location>
</feature>